<evidence type="ECO:0000256" key="2">
    <source>
        <dbReference type="ARBA" id="ARBA00023015"/>
    </source>
</evidence>
<comment type="similarity">
    <text evidence="1">Belongs to the LysR transcriptional regulatory family.</text>
</comment>
<name>A0A2A7SDY9_BURGA</name>
<organism evidence="6 7">
    <name type="scientific">Burkholderia gladioli</name>
    <name type="common">Pseudomonas marginata</name>
    <name type="synonym">Phytomonas marginata</name>
    <dbReference type="NCBI Taxonomy" id="28095"/>
    <lineage>
        <taxon>Bacteria</taxon>
        <taxon>Pseudomonadati</taxon>
        <taxon>Pseudomonadota</taxon>
        <taxon>Betaproteobacteria</taxon>
        <taxon>Burkholderiales</taxon>
        <taxon>Burkholderiaceae</taxon>
        <taxon>Burkholderia</taxon>
    </lineage>
</organism>
<keyword evidence="3" id="KW-0238">DNA-binding</keyword>
<protein>
    <submittedName>
        <fullName evidence="6">LysR family transcriptional regulator</fullName>
    </submittedName>
</protein>
<dbReference type="InterPro" id="IPR005119">
    <property type="entry name" value="LysR_subst-bd"/>
</dbReference>
<dbReference type="InterPro" id="IPR000847">
    <property type="entry name" value="LysR_HTH_N"/>
</dbReference>
<dbReference type="PROSITE" id="PS50931">
    <property type="entry name" value="HTH_LYSR"/>
    <property type="match status" value="1"/>
</dbReference>
<reference evidence="7" key="1">
    <citation type="submission" date="2017-09" db="EMBL/GenBank/DDBJ databases">
        <title>FDA dAtabase for Regulatory Grade micrObial Sequences (FDA-ARGOS): Supporting development and validation of Infectious Disease Dx tests.</title>
        <authorList>
            <person name="Minogue T."/>
            <person name="Wolcott M."/>
            <person name="Wasieloski L."/>
            <person name="Aguilar W."/>
            <person name="Moore D."/>
            <person name="Tallon L."/>
            <person name="Sadzewicz L."/>
            <person name="Ott S."/>
            <person name="Zhao X."/>
            <person name="Nagaraj S."/>
            <person name="Vavikolanu K."/>
            <person name="Aluvathingal J."/>
            <person name="Nadendla S."/>
            <person name="Sichtig H."/>
        </authorList>
    </citation>
    <scope>NUCLEOTIDE SEQUENCE [LARGE SCALE GENOMIC DNA]</scope>
    <source>
        <strain evidence="7">FDAARGOS_390</strain>
    </source>
</reference>
<dbReference type="GO" id="GO:0003700">
    <property type="term" value="F:DNA-binding transcription factor activity"/>
    <property type="evidence" value="ECO:0007669"/>
    <property type="project" value="InterPro"/>
</dbReference>
<sequence>MARNLDITLLRAFVTVAEHGSMTAAGNALHLTQGAVSQQIARLEALAGPLFVRDRHDLRPTAAGERLLGSTRRFLDMHDALRTEMTAGAIDGAIRLGAPQDLVGTCLAPILKGFAQNHPQVELTLVCEASPELLKTLKRGAIDIALTEEPPGKSRGECVAVDRLVWVGARGGTAHGKRPLPLSMVAETCAFRPVVLDALRRHDMPWRAMFENGSIDATVAMVRADLAVTARLASTVPGELGILPAECGLPALPDFSINLHVQKGPGAPAAVELVRHLREGLARYRGST</sequence>
<dbReference type="GO" id="GO:0003677">
    <property type="term" value="F:DNA binding"/>
    <property type="evidence" value="ECO:0007669"/>
    <property type="project" value="UniProtKB-KW"/>
</dbReference>
<dbReference type="SUPFAM" id="SSF53850">
    <property type="entry name" value="Periplasmic binding protein-like II"/>
    <property type="match status" value="1"/>
</dbReference>
<dbReference type="SUPFAM" id="SSF46785">
    <property type="entry name" value="Winged helix' DNA-binding domain"/>
    <property type="match status" value="1"/>
</dbReference>
<dbReference type="InterPro" id="IPR036390">
    <property type="entry name" value="WH_DNA-bd_sf"/>
</dbReference>
<proteinExistence type="inferred from homology"/>
<accession>A0A2A7SDY9</accession>
<gene>
    <name evidence="6" type="ORF">CRM94_07050</name>
</gene>
<dbReference type="AlphaFoldDB" id="A0A2A7SDY9"/>
<evidence type="ECO:0000313" key="6">
    <source>
        <dbReference type="EMBL" id="PEH41924.1"/>
    </source>
</evidence>
<evidence type="ECO:0000256" key="3">
    <source>
        <dbReference type="ARBA" id="ARBA00023125"/>
    </source>
</evidence>
<dbReference type="Proteomes" id="UP000220629">
    <property type="component" value="Unassembled WGS sequence"/>
</dbReference>
<dbReference type="Gene3D" id="3.40.190.10">
    <property type="entry name" value="Periplasmic binding protein-like II"/>
    <property type="match status" value="2"/>
</dbReference>
<dbReference type="PANTHER" id="PTHR30579">
    <property type="entry name" value="TRANSCRIPTIONAL REGULATOR"/>
    <property type="match status" value="1"/>
</dbReference>
<comment type="caution">
    <text evidence="6">The sequence shown here is derived from an EMBL/GenBank/DDBJ whole genome shotgun (WGS) entry which is preliminary data.</text>
</comment>
<dbReference type="FunFam" id="1.10.10.10:FF:000001">
    <property type="entry name" value="LysR family transcriptional regulator"/>
    <property type="match status" value="1"/>
</dbReference>
<dbReference type="EMBL" id="PDDY01000001">
    <property type="protein sequence ID" value="PEH41924.1"/>
    <property type="molecule type" value="Genomic_DNA"/>
</dbReference>
<feature type="domain" description="HTH lysR-type" evidence="5">
    <location>
        <begin position="5"/>
        <end position="61"/>
    </location>
</feature>
<dbReference type="InterPro" id="IPR036388">
    <property type="entry name" value="WH-like_DNA-bd_sf"/>
</dbReference>
<dbReference type="Gene3D" id="1.10.10.10">
    <property type="entry name" value="Winged helix-like DNA-binding domain superfamily/Winged helix DNA-binding domain"/>
    <property type="match status" value="1"/>
</dbReference>
<evidence type="ECO:0000313" key="7">
    <source>
        <dbReference type="Proteomes" id="UP000220629"/>
    </source>
</evidence>
<evidence type="ECO:0000259" key="5">
    <source>
        <dbReference type="PROSITE" id="PS50931"/>
    </source>
</evidence>
<dbReference type="InterPro" id="IPR050176">
    <property type="entry name" value="LTTR"/>
</dbReference>
<evidence type="ECO:0000256" key="1">
    <source>
        <dbReference type="ARBA" id="ARBA00009437"/>
    </source>
</evidence>
<dbReference type="RefSeq" id="WP_096752693.1">
    <property type="nucleotide sequence ID" value="NZ_CADEPO010000006.1"/>
</dbReference>
<keyword evidence="2" id="KW-0805">Transcription regulation</keyword>
<dbReference type="Pfam" id="PF03466">
    <property type="entry name" value="LysR_substrate"/>
    <property type="match status" value="1"/>
</dbReference>
<dbReference type="PANTHER" id="PTHR30579:SF7">
    <property type="entry name" value="HTH-TYPE TRANSCRIPTIONAL REGULATOR LRHA-RELATED"/>
    <property type="match status" value="1"/>
</dbReference>
<keyword evidence="4" id="KW-0804">Transcription</keyword>
<evidence type="ECO:0000256" key="4">
    <source>
        <dbReference type="ARBA" id="ARBA00023163"/>
    </source>
</evidence>
<dbReference type="Pfam" id="PF00126">
    <property type="entry name" value="HTH_1"/>
    <property type="match status" value="1"/>
</dbReference>